<dbReference type="GO" id="GO:0019752">
    <property type="term" value="P:carboxylic acid metabolic process"/>
    <property type="evidence" value="ECO:0007669"/>
    <property type="project" value="InterPro"/>
</dbReference>
<reference evidence="7" key="2">
    <citation type="submission" date="2010-07" db="EMBL/GenBank/DDBJ databases">
        <authorList>
            <consortium name="The Broad Institute Genome Sequencing Platform"/>
            <consortium name="Broad Institute Genome Sequencing Center for Infectious Disease"/>
            <person name="Ma L.-J."/>
            <person name="Dead R."/>
            <person name="Young S."/>
            <person name="Zeng Q."/>
            <person name="Koehrsen M."/>
            <person name="Alvarado L."/>
            <person name="Berlin A."/>
            <person name="Chapman S.B."/>
            <person name="Chen Z."/>
            <person name="Freedman E."/>
            <person name="Gellesch M."/>
            <person name="Goldberg J."/>
            <person name="Griggs A."/>
            <person name="Gujja S."/>
            <person name="Heilman E.R."/>
            <person name="Heiman D."/>
            <person name="Hepburn T."/>
            <person name="Howarth C."/>
            <person name="Jen D."/>
            <person name="Larson L."/>
            <person name="Mehta T."/>
            <person name="Neiman D."/>
            <person name="Pearson M."/>
            <person name="Roberts A."/>
            <person name="Saif S."/>
            <person name="Shea T."/>
            <person name="Shenoy N."/>
            <person name="Sisk P."/>
            <person name="Stolte C."/>
            <person name="Sykes S."/>
            <person name="Walk T."/>
            <person name="White J."/>
            <person name="Yandava C."/>
            <person name="Haas B."/>
            <person name="Nusbaum C."/>
            <person name="Birren B."/>
        </authorList>
    </citation>
    <scope>NUCLEOTIDE SEQUENCE</scope>
    <source>
        <strain evidence="7">R3-111a-1</strain>
    </source>
</reference>
<dbReference type="RefSeq" id="XP_009216943.1">
    <property type="nucleotide sequence ID" value="XM_009218679.1"/>
</dbReference>
<dbReference type="SUPFAM" id="SSF53383">
    <property type="entry name" value="PLP-dependent transferases"/>
    <property type="match status" value="1"/>
</dbReference>
<dbReference type="STRING" id="644352.J3NI41"/>
<dbReference type="InterPro" id="IPR015424">
    <property type="entry name" value="PyrdxlP-dep_Trfase"/>
</dbReference>
<dbReference type="eggNOG" id="KOG0628">
    <property type="taxonomic scope" value="Eukaryota"/>
</dbReference>
<evidence type="ECO:0000256" key="3">
    <source>
        <dbReference type="ARBA" id="ARBA00022898"/>
    </source>
</evidence>
<evidence type="ECO:0008006" key="10">
    <source>
        <dbReference type="Google" id="ProtNLM"/>
    </source>
</evidence>
<reference evidence="8" key="5">
    <citation type="submission" date="2018-04" db="UniProtKB">
        <authorList>
            <consortium name="EnsemblFungi"/>
        </authorList>
    </citation>
    <scope>IDENTIFICATION</scope>
    <source>
        <strain evidence="8">R3-111a-1</strain>
    </source>
</reference>
<dbReference type="AlphaFoldDB" id="J3NI41"/>
<protein>
    <recommendedName>
        <fullName evidence="10">Pyridoxal-dependent decarboxylase</fullName>
    </recommendedName>
</protein>
<dbReference type="GO" id="GO:0030170">
    <property type="term" value="F:pyridoxal phosphate binding"/>
    <property type="evidence" value="ECO:0007669"/>
    <property type="project" value="InterPro"/>
</dbReference>
<comment type="similarity">
    <text evidence="2 6">Belongs to the group II decarboxylase family.</text>
</comment>
<dbReference type="OrthoDB" id="2161780at2759"/>
<dbReference type="GeneID" id="20341382"/>
<dbReference type="EMBL" id="GL385395">
    <property type="protein sequence ID" value="EJT80934.1"/>
    <property type="molecule type" value="Genomic_DNA"/>
</dbReference>
<reference evidence="8" key="4">
    <citation type="journal article" date="2015" name="G3 (Bethesda)">
        <title>Genome sequences of three phytopathogenic species of the Magnaporthaceae family of fungi.</title>
        <authorList>
            <person name="Okagaki L.H."/>
            <person name="Nunes C.C."/>
            <person name="Sailsbery J."/>
            <person name="Clay B."/>
            <person name="Brown D."/>
            <person name="John T."/>
            <person name="Oh Y."/>
            <person name="Young N."/>
            <person name="Fitzgerald M."/>
            <person name="Haas B.J."/>
            <person name="Zeng Q."/>
            <person name="Young S."/>
            <person name="Adiconis X."/>
            <person name="Fan L."/>
            <person name="Levin J.Z."/>
            <person name="Mitchell T.K."/>
            <person name="Okubara P.A."/>
            <person name="Farman M.L."/>
            <person name="Kohn L.M."/>
            <person name="Birren B."/>
            <person name="Ma L.-J."/>
            <person name="Dean R.A."/>
        </authorList>
    </citation>
    <scope>NUCLEOTIDE SEQUENCE</scope>
    <source>
        <strain evidence="8">R3-111a-1</strain>
    </source>
</reference>
<evidence type="ECO:0000256" key="5">
    <source>
        <dbReference type="PIRSR" id="PIRSR602129-50"/>
    </source>
</evidence>
<dbReference type="GO" id="GO:0005737">
    <property type="term" value="C:cytoplasm"/>
    <property type="evidence" value="ECO:0007669"/>
    <property type="project" value="TreeGrafter"/>
</dbReference>
<dbReference type="PANTHER" id="PTHR11999">
    <property type="entry name" value="GROUP II PYRIDOXAL-5-PHOSPHATE DECARBOXYLASE"/>
    <property type="match status" value="1"/>
</dbReference>
<reference evidence="9" key="1">
    <citation type="submission" date="2010-07" db="EMBL/GenBank/DDBJ databases">
        <title>The genome sequence of Gaeumannomyces graminis var. tritici strain R3-111a-1.</title>
        <authorList>
            <consortium name="The Broad Institute Genome Sequencing Platform"/>
            <person name="Ma L.-J."/>
            <person name="Dead R."/>
            <person name="Young S."/>
            <person name="Zeng Q."/>
            <person name="Koehrsen M."/>
            <person name="Alvarado L."/>
            <person name="Berlin A."/>
            <person name="Chapman S.B."/>
            <person name="Chen Z."/>
            <person name="Freedman E."/>
            <person name="Gellesch M."/>
            <person name="Goldberg J."/>
            <person name="Griggs A."/>
            <person name="Gujja S."/>
            <person name="Heilman E.R."/>
            <person name="Heiman D."/>
            <person name="Hepburn T."/>
            <person name="Howarth C."/>
            <person name="Jen D."/>
            <person name="Larson L."/>
            <person name="Mehta T."/>
            <person name="Neiman D."/>
            <person name="Pearson M."/>
            <person name="Roberts A."/>
            <person name="Saif S."/>
            <person name="Shea T."/>
            <person name="Shenoy N."/>
            <person name="Sisk P."/>
            <person name="Stolte C."/>
            <person name="Sykes S."/>
            <person name="Walk T."/>
            <person name="White J."/>
            <person name="Yandava C."/>
            <person name="Haas B."/>
            <person name="Nusbaum C."/>
            <person name="Birren B."/>
        </authorList>
    </citation>
    <scope>NUCLEOTIDE SEQUENCE [LARGE SCALE GENOMIC DNA]</scope>
    <source>
        <strain evidence="9">R3-111a-1</strain>
    </source>
</reference>
<dbReference type="EnsemblFungi" id="EJT80934">
    <property type="protein sequence ID" value="EJT80934"/>
    <property type="gene ID" value="GGTG_00924"/>
</dbReference>
<evidence type="ECO:0000256" key="1">
    <source>
        <dbReference type="ARBA" id="ARBA00001933"/>
    </source>
</evidence>
<evidence type="ECO:0000256" key="6">
    <source>
        <dbReference type="RuleBase" id="RU000382"/>
    </source>
</evidence>
<comment type="cofactor">
    <cofactor evidence="1 5 6">
        <name>pyridoxal 5'-phosphate</name>
        <dbReference type="ChEBI" id="CHEBI:597326"/>
    </cofactor>
</comment>
<keyword evidence="9" id="KW-1185">Reference proteome</keyword>
<gene>
    <name evidence="8" type="primary">20341382</name>
    <name evidence="7" type="ORF">GGTG_00924</name>
</gene>
<evidence type="ECO:0000313" key="9">
    <source>
        <dbReference type="Proteomes" id="UP000006039"/>
    </source>
</evidence>
<dbReference type="PANTHER" id="PTHR11999:SF165">
    <property type="entry name" value="DECARBOXYLASE, PUTATIVE (AFU_ORTHOLOGUE AFUA_2G04980)-RELATED"/>
    <property type="match status" value="1"/>
</dbReference>
<evidence type="ECO:0000256" key="2">
    <source>
        <dbReference type="ARBA" id="ARBA00009533"/>
    </source>
</evidence>
<feature type="modified residue" description="N6-(pyridoxal phosphate)lysine" evidence="5">
    <location>
        <position position="342"/>
    </location>
</feature>
<keyword evidence="4 6" id="KW-0456">Lyase</keyword>
<dbReference type="InterPro" id="IPR015421">
    <property type="entry name" value="PyrdxlP-dep_Trfase_major"/>
</dbReference>
<dbReference type="Proteomes" id="UP000006039">
    <property type="component" value="Unassembled WGS sequence"/>
</dbReference>
<dbReference type="Pfam" id="PF00282">
    <property type="entry name" value="Pyridoxal_deC"/>
    <property type="match status" value="1"/>
</dbReference>
<proteinExistence type="inferred from homology"/>
<evidence type="ECO:0000313" key="8">
    <source>
        <dbReference type="EnsemblFungi" id="EJT80934"/>
    </source>
</evidence>
<dbReference type="GO" id="GO:0016831">
    <property type="term" value="F:carboxy-lyase activity"/>
    <property type="evidence" value="ECO:0007669"/>
    <property type="project" value="TreeGrafter"/>
</dbReference>
<dbReference type="Gene3D" id="3.90.1150.10">
    <property type="entry name" value="Aspartate Aminotransferase, domain 1"/>
    <property type="match status" value="1"/>
</dbReference>
<evidence type="ECO:0000313" key="7">
    <source>
        <dbReference type="EMBL" id="EJT80934.1"/>
    </source>
</evidence>
<reference evidence="7" key="3">
    <citation type="submission" date="2010-09" db="EMBL/GenBank/DDBJ databases">
        <title>Annotation of Gaeumannomyces graminis var. tritici R3-111a-1.</title>
        <authorList>
            <consortium name="The Broad Institute Genome Sequencing Platform"/>
            <person name="Ma L.-J."/>
            <person name="Dead R."/>
            <person name="Young S.K."/>
            <person name="Zeng Q."/>
            <person name="Gargeya S."/>
            <person name="Fitzgerald M."/>
            <person name="Haas B."/>
            <person name="Abouelleil A."/>
            <person name="Alvarado L."/>
            <person name="Arachchi H.M."/>
            <person name="Berlin A."/>
            <person name="Brown A."/>
            <person name="Chapman S.B."/>
            <person name="Chen Z."/>
            <person name="Dunbar C."/>
            <person name="Freedman E."/>
            <person name="Gearin G."/>
            <person name="Gellesch M."/>
            <person name="Goldberg J."/>
            <person name="Griggs A."/>
            <person name="Gujja S."/>
            <person name="Heiman D."/>
            <person name="Howarth C."/>
            <person name="Larson L."/>
            <person name="Lui A."/>
            <person name="MacDonald P.J.P."/>
            <person name="Mehta T."/>
            <person name="Montmayeur A."/>
            <person name="Murphy C."/>
            <person name="Neiman D."/>
            <person name="Pearson M."/>
            <person name="Priest M."/>
            <person name="Roberts A."/>
            <person name="Saif S."/>
            <person name="Shea T."/>
            <person name="Shenoy N."/>
            <person name="Sisk P."/>
            <person name="Stolte C."/>
            <person name="Sykes S."/>
            <person name="Yandava C."/>
            <person name="Wortman J."/>
            <person name="Nusbaum C."/>
            <person name="Birren B."/>
        </authorList>
    </citation>
    <scope>NUCLEOTIDE SEQUENCE</scope>
    <source>
        <strain evidence="7">R3-111a-1</strain>
    </source>
</reference>
<dbReference type="InterPro" id="IPR002129">
    <property type="entry name" value="PyrdxlP-dep_de-COase"/>
</dbReference>
<dbReference type="VEuPathDB" id="FungiDB:GGTG_00924"/>
<sequence length="521" mass="55191">MSGSGDPAGGGGDFLRAAYSRLRGAVDAWDGDCTLPPPRALEAATLALPRPGSPSYLVGMGAEATIGHLHGELLPALTGQNLSGRYYGFVTGSTLPVAEAADNMVTAMDQNVQVHLPAQTVCTDVEDTALAMLTSLLRLDPKAWPGRTFSTGATASNILGLACGREAIIARRLAAAAAGEASLGSGEDTSPDAVGKLGLLRACVKAGIKEIQVLTCAGHSSLSKAASIVGLGRDSVKELPLSAEEPYRLDIAAVEREAAREGVATIISVSAGEVNTGRFAVVGRQDMEQLRAIADRQKAWIHVDGAFGIFARALPKTSEFARLHDAVSGLDLADSITGDGHKILNVPYDNGFFFARDATVQSQVFKNTNAAYLAPSGSGGAPIQSPLNIGMENSRRFRALPVYAVLVSEGREGMERMLARMVRMARRVAAYVRASPHYELLPDDGGEPDEATHIVVLFKAKDEAVNRQLAHRINETRKMYVSPTVWRGMTCTRLAVSSWKVDVDKDMVVVEEVLGSIAQGQ</sequence>
<organism evidence="7">
    <name type="scientific">Gaeumannomyces tritici (strain R3-111a-1)</name>
    <name type="common">Wheat and barley take-all root rot fungus</name>
    <name type="synonym">Gaeumannomyces graminis var. tritici</name>
    <dbReference type="NCBI Taxonomy" id="644352"/>
    <lineage>
        <taxon>Eukaryota</taxon>
        <taxon>Fungi</taxon>
        <taxon>Dikarya</taxon>
        <taxon>Ascomycota</taxon>
        <taxon>Pezizomycotina</taxon>
        <taxon>Sordariomycetes</taxon>
        <taxon>Sordariomycetidae</taxon>
        <taxon>Magnaporthales</taxon>
        <taxon>Magnaporthaceae</taxon>
        <taxon>Gaeumannomyces</taxon>
    </lineage>
</organism>
<dbReference type="InterPro" id="IPR010977">
    <property type="entry name" value="Aromatic_deC"/>
</dbReference>
<accession>J3NI41</accession>
<dbReference type="InterPro" id="IPR015422">
    <property type="entry name" value="PyrdxlP-dep_Trfase_small"/>
</dbReference>
<dbReference type="HOGENOM" id="CLU_011856_6_2_1"/>
<evidence type="ECO:0000256" key="4">
    <source>
        <dbReference type="ARBA" id="ARBA00023239"/>
    </source>
</evidence>
<keyword evidence="3 5" id="KW-0663">Pyridoxal phosphate</keyword>
<name>J3NI41_GAET3</name>
<dbReference type="Gene3D" id="3.40.640.10">
    <property type="entry name" value="Type I PLP-dependent aspartate aminotransferase-like (Major domain)"/>
    <property type="match status" value="1"/>
</dbReference>